<dbReference type="GO" id="GO:0071897">
    <property type="term" value="P:DNA biosynthetic process"/>
    <property type="evidence" value="ECO:0007669"/>
    <property type="project" value="UniProtKB-ARBA"/>
</dbReference>
<sequence length="284" mass="32331">MIIDTGVNVTIIRTDLAYKLGEKLIWTPPCIILQSVIGDRINVHGKVFLNIAFGDAMYRYMAYVADIIDTFILGLVFFKENNFKLDFKNNELRSCSEDIAVFKTKNSDIKPVHHIIAKSETTLPSQTETIVSGTLTEDNNFHYRLIEYPDTNNSNRGVLVASSLVDLSRNVIPVSVANIRDKAKVIKEAEVLATCTPVTSINRNFQATLYESSDSLISELFMIIRTFEYHLRNIQRMLEKLKIENLKLYPSKCNLFRREEGYLGHIIYAEGVRTDPEKISGVKN</sequence>
<dbReference type="InterPro" id="IPR043502">
    <property type="entry name" value="DNA/RNA_pol_sf"/>
</dbReference>
<accession>A0A8X6PEV0</accession>
<proteinExistence type="predicted"/>
<feature type="transmembrane region" description="Helical" evidence="1">
    <location>
        <begin position="60"/>
        <end position="78"/>
    </location>
</feature>
<dbReference type="AlphaFoldDB" id="A0A8X6PEV0"/>
<keyword evidence="3" id="KW-1185">Reference proteome</keyword>
<name>A0A8X6PEV0_NEPPI</name>
<dbReference type="InterPro" id="IPR021109">
    <property type="entry name" value="Peptidase_aspartic_dom_sf"/>
</dbReference>
<dbReference type="Gene3D" id="2.40.70.10">
    <property type="entry name" value="Acid Proteases"/>
    <property type="match status" value="1"/>
</dbReference>
<keyword evidence="1" id="KW-0472">Membrane</keyword>
<organism evidence="2 3">
    <name type="scientific">Nephila pilipes</name>
    <name type="common">Giant wood spider</name>
    <name type="synonym">Nephila maculata</name>
    <dbReference type="NCBI Taxonomy" id="299642"/>
    <lineage>
        <taxon>Eukaryota</taxon>
        <taxon>Metazoa</taxon>
        <taxon>Ecdysozoa</taxon>
        <taxon>Arthropoda</taxon>
        <taxon>Chelicerata</taxon>
        <taxon>Arachnida</taxon>
        <taxon>Araneae</taxon>
        <taxon>Araneomorphae</taxon>
        <taxon>Entelegynae</taxon>
        <taxon>Araneoidea</taxon>
        <taxon>Nephilidae</taxon>
        <taxon>Nephila</taxon>
    </lineage>
</organism>
<dbReference type="OrthoDB" id="101614at2759"/>
<evidence type="ECO:0000313" key="2">
    <source>
        <dbReference type="EMBL" id="GFT67263.1"/>
    </source>
</evidence>
<keyword evidence="1" id="KW-1133">Transmembrane helix</keyword>
<dbReference type="Proteomes" id="UP000887013">
    <property type="component" value="Unassembled WGS sequence"/>
</dbReference>
<comment type="caution">
    <text evidence="2">The sequence shown here is derived from an EMBL/GenBank/DDBJ whole genome shotgun (WGS) entry which is preliminary data.</text>
</comment>
<dbReference type="SUPFAM" id="SSF50630">
    <property type="entry name" value="Acid proteases"/>
    <property type="match status" value="1"/>
</dbReference>
<dbReference type="SUPFAM" id="SSF56672">
    <property type="entry name" value="DNA/RNA polymerases"/>
    <property type="match status" value="1"/>
</dbReference>
<protein>
    <submittedName>
        <fullName evidence="2">Retrovirus-related Pol polyprotein from transposon 412</fullName>
    </submittedName>
</protein>
<keyword evidence="1" id="KW-0812">Transmembrane</keyword>
<gene>
    <name evidence="2" type="primary">X975_13332</name>
    <name evidence="2" type="ORF">NPIL_535301</name>
</gene>
<dbReference type="Gene3D" id="3.30.70.270">
    <property type="match status" value="1"/>
</dbReference>
<dbReference type="EMBL" id="BMAW01069092">
    <property type="protein sequence ID" value="GFT67263.1"/>
    <property type="molecule type" value="Genomic_DNA"/>
</dbReference>
<evidence type="ECO:0000256" key="1">
    <source>
        <dbReference type="SAM" id="Phobius"/>
    </source>
</evidence>
<dbReference type="InterPro" id="IPR043128">
    <property type="entry name" value="Rev_trsase/Diguanyl_cyclase"/>
</dbReference>
<evidence type="ECO:0000313" key="3">
    <source>
        <dbReference type="Proteomes" id="UP000887013"/>
    </source>
</evidence>
<reference evidence="2" key="1">
    <citation type="submission" date="2020-08" db="EMBL/GenBank/DDBJ databases">
        <title>Multicomponent nature underlies the extraordinary mechanical properties of spider dragline silk.</title>
        <authorList>
            <person name="Kono N."/>
            <person name="Nakamura H."/>
            <person name="Mori M."/>
            <person name="Yoshida Y."/>
            <person name="Ohtoshi R."/>
            <person name="Malay A.D."/>
            <person name="Moran D.A.P."/>
            <person name="Tomita M."/>
            <person name="Numata K."/>
            <person name="Arakawa K."/>
        </authorList>
    </citation>
    <scope>NUCLEOTIDE SEQUENCE</scope>
</reference>